<dbReference type="PROSITE" id="PS00107">
    <property type="entry name" value="PROTEIN_KINASE_ATP"/>
    <property type="match status" value="1"/>
</dbReference>
<protein>
    <recommendedName>
        <fullName evidence="13">Non-specific serine/threonine protein kinase</fullName>
    </recommendedName>
</protein>
<dbReference type="PROSITE" id="PS50042">
    <property type="entry name" value="CNMP_BINDING_3"/>
    <property type="match status" value="1"/>
</dbReference>
<feature type="compositionally biased region" description="Basic residues" evidence="8">
    <location>
        <begin position="1941"/>
        <end position="1954"/>
    </location>
</feature>
<dbReference type="EMBL" id="CM008973">
    <property type="protein sequence ID" value="PNW74705.1"/>
    <property type="molecule type" value="Genomic_DNA"/>
</dbReference>
<dbReference type="KEGG" id="cre:CHLRE_12g486350v5"/>
<dbReference type="GeneID" id="5716625"/>
<dbReference type="InterPro" id="IPR018490">
    <property type="entry name" value="cNMP-bd_dom_sf"/>
</dbReference>
<dbReference type="OrthoDB" id="68483at2759"/>
<feature type="region of interest" description="Disordered" evidence="8">
    <location>
        <begin position="1586"/>
        <end position="1605"/>
    </location>
</feature>
<dbReference type="Pfam" id="PF00069">
    <property type="entry name" value="Pkinase"/>
    <property type="match status" value="1"/>
</dbReference>
<dbReference type="GO" id="GO:0005524">
    <property type="term" value="F:ATP binding"/>
    <property type="evidence" value="ECO:0007669"/>
    <property type="project" value="UniProtKB-UniRule"/>
</dbReference>
<feature type="compositionally biased region" description="Polar residues" evidence="8">
    <location>
        <begin position="403"/>
        <end position="413"/>
    </location>
</feature>
<dbReference type="GO" id="GO:0030553">
    <property type="term" value="F:cGMP binding"/>
    <property type="evidence" value="ECO:0007669"/>
    <property type="project" value="UniProtKB-KW"/>
</dbReference>
<dbReference type="PROSITE" id="PS00108">
    <property type="entry name" value="PROTEIN_KINASE_ST"/>
    <property type="match status" value="1"/>
</dbReference>
<feature type="compositionally biased region" description="Basic and acidic residues" evidence="8">
    <location>
        <begin position="40"/>
        <end position="49"/>
    </location>
</feature>
<evidence type="ECO:0000256" key="7">
    <source>
        <dbReference type="PROSITE-ProRule" id="PRU10141"/>
    </source>
</evidence>
<proteinExistence type="predicted"/>
<keyword evidence="2" id="KW-0808">Transferase</keyword>
<feature type="region of interest" description="Disordered" evidence="8">
    <location>
        <begin position="927"/>
        <end position="1023"/>
    </location>
</feature>
<dbReference type="ExpressionAtlas" id="A0A2K3D2F6">
    <property type="expression patterns" value="baseline"/>
</dbReference>
<dbReference type="SUPFAM" id="SSF56112">
    <property type="entry name" value="Protein kinase-like (PK-like)"/>
    <property type="match status" value="1"/>
</dbReference>
<dbReference type="CDD" id="cd00038">
    <property type="entry name" value="CAP_ED"/>
    <property type="match status" value="1"/>
</dbReference>
<feature type="compositionally biased region" description="Polar residues" evidence="8">
    <location>
        <begin position="63"/>
        <end position="74"/>
    </location>
</feature>
<feature type="domain" description="Cyclic nucleotide-binding" evidence="10">
    <location>
        <begin position="1532"/>
        <end position="1582"/>
    </location>
</feature>
<evidence type="ECO:0000256" key="2">
    <source>
        <dbReference type="ARBA" id="ARBA00022679"/>
    </source>
</evidence>
<feature type="region of interest" description="Disordered" evidence="8">
    <location>
        <begin position="490"/>
        <end position="509"/>
    </location>
</feature>
<dbReference type="PANTHER" id="PTHR24346:SF30">
    <property type="entry name" value="MATERNAL EMBRYONIC LEUCINE ZIPPER KINASE"/>
    <property type="match status" value="1"/>
</dbReference>
<evidence type="ECO:0000256" key="8">
    <source>
        <dbReference type="SAM" id="MobiDB-lite"/>
    </source>
</evidence>
<dbReference type="InterPro" id="IPR008271">
    <property type="entry name" value="Ser/Thr_kinase_AS"/>
</dbReference>
<dbReference type="PROSITE" id="PS50011">
    <property type="entry name" value="PROTEIN_KINASE_DOM"/>
    <property type="match status" value="1"/>
</dbReference>
<feature type="compositionally biased region" description="Low complexity" evidence="8">
    <location>
        <begin position="490"/>
        <end position="499"/>
    </location>
</feature>
<feature type="region of interest" description="Disordered" evidence="8">
    <location>
        <begin position="125"/>
        <end position="179"/>
    </location>
</feature>
<dbReference type="CDD" id="cd14008">
    <property type="entry name" value="STKc_LKB1_CaMKK"/>
    <property type="match status" value="1"/>
</dbReference>
<feature type="compositionally biased region" description="Low complexity" evidence="8">
    <location>
        <begin position="23"/>
        <end position="32"/>
    </location>
</feature>
<keyword evidence="5 7" id="KW-0067">ATP-binding</keyword>
<dbReference type="SMART" id="SM00220">
    <property type="entry name" value="S_TKc"/>
    <property type="match status" value="1"/>
</dbReference>
<keyword evidence="12" id="KW-1185">Reference proteome</keyword>
<dbReference type="Gene3D" id="2.60.120.10">
    <property type="entry name" value="Jelly Rolls"/>
    <property type="match status" value="1"/>
</dbReference>
<feature type="compositionally biased region" description="Polar residues" evidence="8">
    <location>
        <begin position="575"/>
        <end position="585"/>
    </location>
</feature>
<evidence type="ECO:0000313" key="12">
    <source>
        <dbReference type="Proteomes" id="UP000006906"/>
    </source>
</evidence>
<evidence type="ECO:0008006" key="13">
    <source>
        <dbReference type="Google" id="ProtNLM"/>
    </source>
</evidence>
<accession>A0A2K3D2F6</accession>
<dbReference type="RefSeq" id="XP_042918095.1">
    <property type="nucleotide sequence ID" value="XM_043067840.1"/>
</dbReference>
<sequence length="2067" mass="202034">MPSKLAAARASREASERLGGGPATAPRRAASGQSGLPSEMEDHSKDDPTKTFARMSQRRRGSLESQPNAQQQHLSAKLATDAPASGQSVTFHVSSGAHGQHGTPTATAAALAGAQAAAAAAAGDASGAAGTPSRSVSPGNTAPAVRPHGALHTLVTPGLGSGHSPRMGSVGRLPSASGSSARLPTMAVGLGPGGVPLRAASAALPDACVGGVVGHAEGSGSALWGGVPETSGSTLPPSSAAFTQPSASQSQLQPAVAMAGHRPELVGAGGGTGGHVLLDSAPEGLAGMAAHNTGTELGMGSVSGTQLQDIVPVSGVSAGGVSGSGGVGGMPGCIQALPSAAIPTAMPATASAAAAAVAAAGARASSGTAFSAAAAAAASVSGEQAWTGSLNTAAPPAAERSKSSSTQATTPVRQSRLRVSVGRQGPEAAGAGAGRVGASGVGAVSTDMSLDAGESLARTSPQPEQLPPGPGLTSPAVAWPTTAARAGSGLSAVSSSAGGTPAGVSRHTSAVGLRHGRTGLAGHGSGTLAASSATAGAGAAGAAARELFHTTSLGPANSGAGVGVGSEEPPSPSVASSFTMRQTPSDVEDELMERMRARGGLGLGLSGARLAAAGGSARMTAGGAAGGGGGAVSVSARPSETGTSGGMAVGLSSAGLLMHTADGAAAVSATAGHLDGGSPAHRLSGGVPPGGYMPSVGERGGGTAAGVRVPIRLNHQPGHQRRLPNRHASMPATKQDSAAAAAVLGAAASHRAAAAAAAAAAARQQQQHDSGPPGELMAADPAVVSGVRESSLQLRVLDVTDVGAVSGQAISGSGAIGGGATGSGEGGHLTSGASHLHLLSHNNSSVLAPGGVSATLSRWAPTSPELCSTGGGGGAAAPGGAAGPALVPVALTPAAAAGSGFGMRGAVGSGTGAGGMGNGVSALIGSGGGLSPIRGGPHQLPSPPEAESEPYDTQLVMRPPPPGGRMPQLRHALGGGGDRGGTDDGSAAAGVPGGGGGGGGGGSSSRATPAFLGGRSASGSGNNGRALASAMAAATATGGGSGQQHQVPQALMSSQQSGFFVDRPSHPSGRMLMSGAHATAAAAAAHNSGLAALHKAVERLMLQDSGLYSKVQASMKGISSLAKETNKLEFVRDASGATVINQYVVVKTLGRGAFGKVKLCLNTLDGQLYAVKMINRAHLLRQLQKPARPLRRRAPPPRNTSDTGLMHGVMHRTATESNLSICNTNGSSFGNVAQAALPARASMDDASPLAAIMREIAVMKKVDHPHVVRLHEVIDPPGSNYLMMVMEYCEGGCVMETRQQTGLAPLGEEAARESFRQACLGLDYLHYNNVVHGDMKPENMLVSGSGVLKIADFGSSRFMGGDPGDATKTSCTPAFQSPEEISHLPVDPFAADVWALGCCLYTFVFGRLPFVGSCVVDIYRAILTRPHTYPSPAELPHSPELRDLLDRMLHKDPARRLQLKDVMQHPWVTGHGTLPPLVCLQTLAATIAAANQFSIGGAAGGTDGGASPGAAAAAAPPAVVLPPVIRVTHAEQVNAIDRSSLVSLIRARLKEKICSPGEYLFKEGDEAHCVYMIMAGVVELTQHLRRPPPGYPGGGTSAGPAGERRGAAAVAAAAAAAAASGSGDPDHDHDASFSVDLDESLTLDHMEGMHFTDAMNIVDGKLHIDRQQAIEMRRRMQGQLLGDNAEYVVEVKGPGSVIGEMGMEATATVTHRMSARARGPVTVVKLTEENFFKALLQMYGGGGGGGSQASTSITASSISEALTKANGGGGGGGAHGGAPPPAPSSYAGSGAGGPGGGAPGLSAQHLMVMQYLEDSGSHAMFGPTGAPLGGGGHGHGHGGGHVSGTAGGRYSLDSAARPTLVRPGVVGGVGSGASVHPLNAAAAVQSSLYAAGSPVRAAGSPLGLGPGAGGGAQGAAGVQWVAVSGAGVAAGGAAGGGPGSGHHHPHHHHNHHHQQGAGARSNGGSAHGGGAPAFSAAAVDRFGRGGAAPRVPPGATFGGGGSGGEEGAAPMGLGAGAVAAHRAMALLGGASKSSLNAHSHLGVLNTIHSINASRAGGNTSEEGIADL</sequence>
<feature type="compositionally biased region" description="Low complexity" evidence="8">
    <location>
        <begin position="1004"/>
        <end position="1023"/>
    </location>
</feature>
<feature type="region of interest" description="Disordered" evidence="8">
    <location>
        <begin position="1984"/>
        <end position="2003"/>
    </location>
</feature>
<keyword evidence="3 7" id="KW-0547">Nucleotide-binding</keyword>
<feature type="compositionally biased region" description="Gly residues" evidence="8">
    <location>
        <begin position="431"/>
        <end position="440"/>
    </location>
</feature>
<dbReference type="InterPro" id="IPR000719">
    <property type="entry name" value="Prot_kinase_dom"/>
</dbReference>
<feature type="region of interest" description="Disordered" evidence="8">
    <location>
        <begin position="1932"/>
        <end position="1973"/>
    </location>
</feature>
<evidence type="ECO:0000256" key="3">
    <source>
        <dbReference type="ARBA" id="ARBA00022741"/>
    </source>
</evidence>
<evidence type="ECO:0000256" key="5">
    <source>
        <dbReference type="ARBA" id="ARBA00022840"/>
    </source>
</evidence>
<gene>
    <name evidence="11" type="ORF">CHLRE_12g486350v5</name>
</gene>
<dbReference type="InterPro" id="IPR011009">
    <property type="entry name" value="Kinase-like_dom_sf"/>
</dbReference>
<dbReference type="Gene3D" id="3.30.200.20">
    <property type="entry name" value="Phosphorylase Kinase, domain 1"/>
    <property type="match status" value="1"/>
</dbReference>
<feature type="region of interest" description="Disordered" evidence="8">
    <location>
        <begin position="1"/>
        <end position="108"/>
    </location>
</feature>
<dbReference type="Gene3D" id="1.10.510.10">
    <property type="entry name" value="Transferase(Phosphotransferase) domain 1"/>
    <property type="match status" value="1"/>
</dbReference>
<dbReference type="GO" id="GO:0004674">
    <property type="term" value="F:protein serine/threonine kinase activity"/>
    <property type="evidence" value="ECO:0000318"/>
    <property type="project" value="GO_Central"/>
</dbReference>
<dbReference type="InParanoid" id="A0A2K3D2F6"/>
<dbReference type="Proteomes" id="UP000006906">
    <property type="component" value="Chromosome 12"/>
</dbReference>
<keyword evidence="4" id="KW-0418">Kinase</keyword>
<dbReference type="InterPro" id="IPR000595">
    <property type="entry name" value="cNMP-bd_dom"/>
</dbReference>
<feature type="compositionally biased region" description="Gly residues" evidence="8">
    <location>
        <begin position="1789"/>
        <end position="1799"/>
    </location>
</feature>
<dbReference type="GO" id="GO:0005737">
    <property type="term" value="C:cytoplasm"/>
    <property type="evidence" value="ECO:0000318"/>
    <property type="project" value="GO_Central"/>
</dbReference>
<feature type="domain" description="Protein kinase" evidence="9">
    <location>
        <begin position="1143"/>
        <end position="1468"/>
    </location>
</feature>
<feature type="region of interest" description="Disordered" evidence="8">
    <location>
        <begin position="677"/>
        <end position="736"/>
    </location>
</feature>
<name>A0A2K3D2F6_CHLRE</name>
<feature type="region of interest" description="Disordered" evidence="8">
    <location>
        <begin position="554"/>
        <end position="585"/>
    </location>
</feature>
<evidence type="ECO:0000313" key="11">
    <source>
        <dbReference type="EMBL" id="PNW74705.1"/>
    </source>
</evidence>
<feature type="binding site" evidence="7">
    <location>
        <position position="1172"/>
    </location>
    <ligand>
        <name>ATP</name>
        <dbReference type="ChEBI" id="CHEBI:30616"/>
    </ligand>
</feature>
<dbReference type="InterPro" id="IPR017441">
    <property type="entry name" value="Protein_kinase_ATP_BS"/>
</dbReference>
<keyword evidence="6" id="KW-0142">cGMP-binding</keyword>
<evidence type="ECO:0000256" key="1">
    <source>
        <dbReference type="ARBA" id="ARBA00022535"/>
    </source>
</evidence>
<feature type="region of interest" description="Disordered" evidence="8">
    <location>
        <begin position="759"/>
        <end position="778"/>
    </location>
</feature>
<reference evidence="11 12" key="1">
    <citation type="journal article" date="2007" name="Science">
        <title>The Chlamydomonas genome reveals the evolution of key animal and plant functions.</title>
        <authorList>
            <person name="Merchant S.S."/>
            <person name="Prochnik S.E."/>
            <person name="Vallon O."/>
            <person name="Harris E.H."/>
            <person name="Karpowicz S.J."/>
            <person name="Witman G.B."/>
            <person name="Terry A."/>
            <person name="Salamov A."/>
            <person name="Fritz-Laylin L.K."/>
            <person name="Marechal-Drouard L."/>
            <person name="Marshall W.F."/>
            <person name="Qu L.H."/>
            <person name="Nelson D.R."/>
            <person name="Sanderfoot A.A."/>
            <person name="Spalding M.H."/>
            <person name="Kapitonov V.V."/>
            <person name="Ren Q."/>
            <person name="Ferris P."/>
            <person name="Lindquist E."/>
            <person name="Shapiro H."/>
            <person name="Lucas S.M."/>
            <person name="Grimwood J."/>
            <person name="Schmutz J."/>
            <person name="Cardol P."/>
            <person name="Cerutti H."/>
            <person name="Chanfreau G."/>
            <person name="Chen C.L."/>
            <person name="Cognat V."/>
            <person name="Croft M.T."/>
            <person name="Dent R."/>
            <person name="Dutcher S."/>
            <person name="Fernandez E."/>
            <person name="Fukuzawa H."/>
            <person name="Gonzalez-Ballester D."/>
            <person name="Gonzalez-Halphen D."/>
            <person name="Hallmann A."/>
            <person name="Hanikenne M."/>
            <person name="Hippler M."/>
            <person name="Inwood W."/>
            <person name="Jabbari K."/>
            <person name="Kalanon M."/>
            <person name="Kuras R."/>
            <person name="Lefebvre P.A."/>
            <person name="Lemaire S.D."/>
            <person name="Lobanov A.V."/>
            <person name="Lohr M."/>
            <person name="Manuell A."/>
            <person name="Meier I."/>
            <person name="Mets L."/>
            <person name="Mittag M."/>
            <person name="Mittelmeier T."/>
            <person name="Moroney J.V."/>
            <person name="Moseley J."/>
            <person name="Napoli C."/>
            <person name="Nedelcu A.M."/>
            <person name="Niyogi K."/>
            <person name="Novoselov S.V."/>
            <person name="Paulsen I.T."/>
            <person name="Pazour G."/>
            <person name="Purton S."/>
            <person name="Ral J.P."/>
            <person name="Riano-Pachon D.M."/>
            <person name="Riekhof W."/>
            <person name="Rymarquis L."/>
            <person name="Schroda M."/>
            <person name="Stern D."/>
            <person name="Umen J."/>
            <person name="Willows R."/>
            <person name="Wilson N."/>
            <person name="Zimmer S.L."/>
            <person name="Allmer J."/>
            <person name="Balk J."/>
            <person name="Bisova K."/>
            <person name="Chen C.J."/>
            <person name="Elias M."/>
            <person name="Gendler K."/>
            <person name="Hauser C."/>
            <person name="Lamb M.R."/>
            <person name="Ledford H."/>
            <person name="Long J.C."/>
            <person name="Minagawa J."/>
            <person name="Page M.D."/>
            <person name="Pan J."/>
            <person name="Pootakham W."/>
            <person name="Roje S."/>
            <person name="Rose A."/>
            <person name="Stahlberg E."/>
            <person name="Terauchi A.M."/>
            <person name="Yang P."/>
            <person name="Ball S."/>
            <person name="Bowler C."/>
            <person name="Dieckmann C.L."/>
            <person name="Gladyshev V.N."/>
            <person name="Green P."/>
            <person name="Jorgensen R."/>
            <person name="Mayfield S."/>
            <person name="Mueller-Roeber B."/>
            <person name="Rajamani S."/>
            <person name="Sayre R.T."/>
            <person name="Brokstein P."/>
            <person name="Dubchak I."/>
            <person name="Goodstein D."/>
            <person name="Hornick L."/>
            <person name="Huang Y.W."/>
            <person name="Jhaveri J."/>
            <person name="Luo Y."/>
            <person name="Martinez D."/>
            <person name="Ngau W.C."/>
            <person name="Otillar B."/>
            <person name="Poliakov A."/>
            <person name="Porter A."/>
            <person name="Szajkowski L."/>
            <person name="Werner G."/>
            <person name="Zhou K."/>
            <person name="Grigoriev I.V."/>
            <person name="Rokhsar D.S."/>
            <person name="Grossman A.R."/>
        </authorList>
    </citation>
    <scope>NUCLEOTIDE SEQUENCE [LARGE SCALE GENOMIC DNA]</scope>
    <source>
        <strain evidence="12">CC-503</strain>
    </source>
</reference>
<evidence type="ECO:0000259" key="9">
    <source>
        <dbReference type="PROSITE" id="PS50011"/>
    </source>
</evidence>
<evidence type="ECO:0000256" key="6">
    <source>
        <dbReference type="ARBA" id="ARBA00022992"/>
    </source>
</evidence>
<feature type="compositionally biased region" description="Gly residues" evidence="8">
    <location>
        <begin position="991"/>
        <end position="1003"/>
    </location>
</feature>
<feature type="region of interest" description="Disordered" evidence="8">
    <location>
        <begin position="452"/>
        <end position="474"/>
    </location>
</feature>
<organism evidence="11 12">
    <name type="scientific">Chlamydomonas reinhardtii</name>
    <name type="common">Chlamydomonas smithii</name>
    <dbReference type="NCBI Taxonomy" id="3055"/>
    <lineage>
        <taxon>Eukaryota</taxon>
        <taxon>Viridiplantae</taxon>
        <taxon>Chlorophyta</taxon>
        <taxon>core chlorophytes</taxon>
        <taxon>Chlorophyceae</taxon>
        <taxon>CS clade</taxon>
        <taxon>Chlamydomonadales</taxon>
        <taxon>Chlamydomonadaceae</taxon>
        <taxon>Chlamydomonas</taxon>
    </lineage>
</organism>
<keyword evidence="1" id="KW-0140">cGMP</keyword>
<dbReference type="GO" id="GO:0035556">
    <property type="term" value="P:intracellular signal transduction"/>
    <property type="evidence" value="ECO:0000318"/>
    <property type="project" value="GO_Central"/>
</dbReference>
<feature type="region of interest" description="Disordered" evidence="8">
    <location>
        <begin position="388"/>
        <end position="440"/>
    </location>
</feature>
<dbReference type="InterPro" id="IPR014710">
    <property type="entry name" value="RmlC-like_jellyroll"/>
</dbReference>
<dbReference type="PANTHER" id="PTHR24346">
    <property type="entry name" value="MAP/MICROTUBULE AFFINITY-REGULATING KINASE"/>
    <property type="match status" value="1"/>
</dbReference>
<feature type="region of interest" description="Disordered" evidence="8">
    <location>
        <begin position="1764"/>
        <end position="1799"/>
    </location>
</feature>
<feature type="compositionally biased region" description="Gly residues" evidence="8">
    <location>
        <begin position="1766"/>
        <end position="1776"/>
    </location>
</feature>
<evidence type="ECO:0000256" key="4">
    <source>
        <dbReference type="ARBA" id="ARBA00022777"/>
    </source>
</evidence>
<dbReference type="SUPFAM" id="SSF51206">
    <property type="entry name" value="cAMP-binding domain-like"/>
    <property type="match status" value="1"/>
</dbReference>
<dbReference type="Gramene" id="PNW74705">
    <property type="protein sequence ID" value="PNW74705"/>
    <property type="gene ID" value="CHLRE_12g486350v5"/>
</dbReference>
<evidence type="ECO:0000259" key="10">
    <source>
        <dbReference type="PROSITE" id="PS50042"/>
    </source>
</evidence>